<comment type="caution">
    <text evidence="2">The sequence shown here is derived from an EMBL/GenBank/DDBJ whole genome shotgun (WGS) entry which is preliminary data.</text>
</comment>
<organism evidence="2 3">
    <name type="scientific">Ilex paraguariensis</name>
    <name type="common">yerba mate</name>
    <dbReference type="NCBI Taxonomy" id="185542"/>
    <lineage>
        <taxon>Eukaryota</taxon>
        <taxon>Viridiplantae</taxon>
        <taxon>Streptophyta</taxon>
        <taxon>Embryophyta</taxon>
        <taxon>Tracheophyta</taxon>
        <taxon>Spermatophyta</taxon>
        <taxon>Magnoliopsida</taxon>
        <taxon>eudicotyledons</taxon>
        <taxon>Gunneridae</taxon>
        <taxon>Pentapetalae</taxon>
        <taxon>asterids</taxon>
        <taxon>campanulids</taxon>
        <taxon>Aquifoliales</taxon>
        <taxon>Aquifoliaceae</taxon>
        <taxon>Ilex</taxon>
    </lineage>
</organism>
<feature type="region of interest" description="Disordered" evidence="1">
    <location>
        <begin position="1"/>
        <end position="69"/>
    </location>
</feature>
<keyword evidence="3" id="KW-1185">Reference proteome</keyword>
<evidence type="ECO:0000256" key="1">
    <source>
        <dbReference type="SAM" id="MobiDB-lite"/>
    </source>
</evidence>
<proteinExistence type="predicted"/>
<dbReference type="Proteomes" id="UP001642360">
    <property type="component" value="Unassembled WGS sequence"/>
</dbReference>
<reference evidence="2 3" key="1">
    <citation type="submission" date="2024-02" db="EMBL/GenBank/DDBJ databases">
        <authorList>
            <person name="Vignale AGUSTIN F."/>
            <person name="Sosa J E."/>
            <person name="Modenutti C."/>
        </authorList>
    </citation>
    <scope>NUCLEOTIDE SEQUENCE [LARGE SCALE GENOMIC DNA]</scope>
</reference>
<gene>
    <name evidence="2" type="ORF">ILEXP_LOCUS25255</name>
</gene>
<evidence type="ECO:0000313" key="2">
    <source>
        <dbReference type="EMBL" id="CAK9156704.1"/>
    </source>
</evidence>
<dbReference type="EMBL" id="CAUOFW020002903">
    <property type="protein sequence ID" value="CAK9156704.1"/>
    <property type="molecule type" value="Genomic_DNA"/>
</dbReference>
<dbReference type="AlphaFoldDB" id="A0ABC8SHP1"/>
<sequence>MEVSPSSSERESIGLAAKTRLGTTSSSAETTITSSPVIPPASLSGSMPSLPDLVMGETDRRRRRLSGIG</sequence>
<evidence type="ECO:0000313" key="3">
    <source>
        <dbReference type="Proteomes" id="UP001642360"/>
    </source>
</evidence>
<feature type="compositionally biased region" description="Low complexity" evidence="1">
    <location>
        <begin position="23"/>
        <end position="35"/>
    </location>
</feature>
<name>A0ABC8SHP1_9AQUA</name>
<accession>A0ABC8SHP1</accession>
<protein>
    <submittedName>
        <fullName evidence="2">Uncharacterized protein</fullName>
    </submittedName>
</protein>